<evidence type="ECO:0000256" key="1">
    <source>
        <dbReference type="PROSITE-ProRule" id="PRU01240"/>
    </source>
</evidence>
<dbReference type="EMBL" id="CP024621">
    <property type="protein sequence ID" value="QHD49547.1"/>
    <property type="molecule type" value="Genomic_DNA"/>
</dbReference>
<comment type="similarity">
    <text evidence="1">Belongs to the peptidase S8 family.</text>
</comment>
<dbReference type="PROSITE" id="PS51892">
    <property type="entry name" value="SUBTILASE"/>
    <property type="match status" value="1"/>
</dbReference>
<dbReference type="RefSeq" id="WP_159341877.1">
    <property type="nucleotide sequence ID" value="NZ_CP024621.1"/>
</dbReference>
<evidence type="ECO:0000313" key="4">
    <source>
        <dbReference type="EMBL" id="QHD49547.1"/>
    </source>
</evidence>
<dbReference type="GO" id="GO:0004252">
    <property type="term" value="F:serine-type endopeptidase activity"/>
    <property type="evidence" value="ECO:0007669"/>
    <property type="project" value="InterPro"/>
</dbReference>
<dbReference type="Pfam" id="PF00082">
    <property type="entry name" value="Peptidase_S8"/>
    <property type="match status" value="1"/>
</dbReference>
<dbReference type="Gene3D" id="3.40.50.200">
    <property type="entry name" value="Peptidase S8/S53 domain"/>
    <property type="match status" value="1"/>
</dbReference>
<evidence type="ECO:0000256" key="2">
    <source>
        <dbReference type="SAM" id="MobiDB-lite"/>
    </source>
</evidence>
<protein>
    <submittedName>
        <fullName evidence="4">Peptidase S8</fullName>
    </submittedName>
</protein>
<evidence type="ECO:0000313" key="5">
    <source>
        <dbReference type="Proteomes" id="UP000463949"/>
    </source>
</evidence>
<dbReference type="InterPro" id="IPR036852">
    <property type="entry name" value="Peptidase_S8/S53_dom_sf"/>
</dbReference>
<dbReference type="PROSITE" id="PS51257">
    <property type="entry name" value="PROKAR_LIPOPROTEIN"/>
    <property type="match status" value="1"/>
</dbReference>
<feature type="domain" description="Peptidase S8/S53" evidence="3">
    <location>
        <begin position="62"/>
        <end position="301"/>
    </location>
</feature>
<dbReference type="InterPro" id="IPR000209">
    <property type="entry name" value="Peptidase_S8/S53_dom"/>
</dbReference>
<organism evidence="4 5">
    <name type="scientific">Vreelandella aquamarina</name>
    <dbReference type="NCBI Taxonomy" id="77097"/>
    <lineage>
        <taxon>Bacteria</taxon>
        <taxon>Pseudomonadati</taxon>
        <taxon>Pseudomonadota</taxon>
        <taxon>Gammaproteobacteria</taxon>
        <taxon>Oceanospirillales</taxon>
        <taxon>Halomonadaceae</taxon>
        <taxon>Vreelandella</taxon>
    </lineage>
</organism>
<dbReference type="GO" id="GO:0006508">
    <property type="term" value="P:proteolysis"/>
    <property type="evidence" value="ECO:0007669"/>
    <property type="project" value="InterPro"/>
</dbReference>
<dbReference type="OrthoDB" id="6129890at2"/>
<sequence length="730" mass="76396">MFERRPLFLAVGIALGTLTISGCGSSGGGGGDSSQGVHTPSGAPRGVGASQTPTPLEPGLVRVAVADSAFDVATITNSERVIDRLDVYTGSADVSGVDEWHGNAVTSTITGGTLGNARLDLLKIEDSQGATLNNALDYAIGEAANRGARVINASFSRRLEASDPRLTFNGETSATSYQRVVDANGGKGAIYVVSAGNTGSAIDTQGKPIYASQPGLYEMMLIAVGTTTNGDIHPSSSYPGDDAQLQARSIGTDFANRDVGAQGTSISAVRISEYAAGIVGQWPHLTAQQASQRLLDTASQESALFQQSNCGASGTLNCGAFYLGQGIADIDAALAPEGDLIVSQSQRVADGGALADVSYLQLSDAYGDAVAASGVLESVVAFDALGRDYAIDLGRNTQPRTARATQLRDQMQQMASASPSHATTQTAVEGNYRFSTSSTAYGELLASRFDGTFGNAQLSAFRFSGDQPSPMGSYAELGVMPMISFQTGSALTHAFERVDGVETRYALGERLSMTASHWAGDVADDAASDYQAQRSDVGLAWQIAPGLSIDSYVGQLTEQQGLLGANGNGALGLGEDNQMRFTGVSLQAQMDGFRGFAEFEQGQGSASGSGLLTSVNGMRAQQMALGLQWQGEGERAERWALTLRQPLRIDSATASFDVPAGRRLDGSVVRETRSASLEPSGRQLDIELGYGFAASERSQWQFNLLHTREPGHDADALSDSAAMVNYTYAW</sequence>
<evidence type="ECO:0000259" key="3">
    <source>
        <dbReference type="Pfam" id="PF00082"/>
    </source>
</evidence>
<gene>
    <name evidence="4" type="ORF">CTT34_07505</name>
</gene>
<dbReference type="Proteomes" id="UP000463949">
    <property type="component" value="Chromosome"/>
</dbReference>
<proteinExistence type="inferred from homology"/>
<name>A0A857GLS6_9GAMM</name>
<feature type="region of interest" description="Disordered" evidence="2">
    <location>
        <begin position="25"/>
        <end position="54"/>
    </location>
</feature>
<reference evidence="4 5" key="1">
    <citation type="submission" date="2017-10" db="EMBL/GenBank/DDBJ databases">
        <title>Coral associated bacteria.</title>
        <authorList>
            <person name="Wang X."/>
        </authorList>
    </citation>
    <scope>NUCLEOTIDE SEQUENCE [LARGE SCALE GENOMIC DNA]</scope>
    <source>
        <strain evidence="4 5">SCSIO 43005</strain>
    </source>
</reference>
<dbReference type="AlphaFoldDB" id="A0A857GLS6"/>
<dbReference type="KEGG" id="hmd:CTT34_07505"/>
<dbReference type="SUPFAM" id="SSF52743">
    <property type="entry name" value="Subtilisin-like"/>
    <property type="match status" value="1"/>
</dbReference>
<accession>A0A857GLS6</accession>
<comment type="caution">
    <text evidence="1">Lacks conserved residue(s) required for the propagation of feature annotation.</text>
</comment>